<dbReference type="Gene3D" id="1.20.1070.10">
    <property type="entry name" value="Rhodopsin 7-helix transmembrane proteins"/>
    <property type="match status" value="1"/>
</dbReference>
<dbReference type="Proteomes" id="UP000835052">
    <property type="component" value="Unassembled WGS sequence"/>
</dbReference>
<dbReference type="SUPFAM" id="SSF81321">
    <property type="entry name" value="Family A G protein-coupled receptor-like"/>
    <property type="match status" value="1"/>
</dbReference>
<evidence type="ECO:0000256" key="2">
    <source>
        <dbReference type="ARBA" id="ARBA00022692"/>
    </source>
</evidence>
<evidence type="ECO:0000256" key="3">
    <source>
        <dbReference type="ARBA" id="ARBA00022989"/>
    </source>
</evidence>
<sequence length="154" mass="17087">MADDILARPQTSPKKISRETLTRSLRDSVELSCRDLAFLSRQSRQDTVSAADSSSNFRKGSTRSKVAGTCQYRMGAVAVSTIHKAKQHAKRQAALIIIAYLAFWSPYNVLTVVNFLMPSEGTTIPVKLSFLNAVICANSIINPIIYGVFRTYRK</sequence>
<evidence type="ECO:0000256" key="1">
    <source>
        <dbReference type="ARBA" id="ARBA00004370"/>
    </source>
</evidence>
<dbReference type="AlphaFoldDB" id="A0A8S1HB22"/>
<dbReference type="PRINTS" id="PR00237">
    <property type="entry name" value="GPCRRHODOPSN"/>
</dbReference>
<comment type="caution">
    <text evidence="7">The sequence shown here is derived from an EMBL/GenBank/DDBJ whole genome shotgun (WGS) entry which is preliminary data.</text>
</comment>
<dbReference type="InterPro" id="IPR000276">
    <property type="entry name" value="GPCR_Rhodpsn"/>
</dbReference>
<proteinExistence type="predicted"/>
<reference evidence="7" key="1">
    <citation type="submission" date="2020-10" db="EMBL/GenBank/DDBJ databases">
        <authorList>
            <person name="Kikuchi T."/>
        </authorList>
    </citation>
    <scope>NUCLEOTIDE SEQUENCE</scope>
    <source>
        <strain evidence="7">NKZ352</strain>
    </source>
</reference>
<feature type="domain" description="G-protein coupled receptors family 1 profile" evidence="6">
    <location>
        <begin position="1"/>
        <end position="146"/>
    </location>
</feature>
<evidence type="ECO:0000256" key="5">
    <source>
        <dbReference type="SAM" id="Phobius"/>
    </source>
</evidence>
<dbReference type="InterPro" id="IPR017452">
    <property type="entry name" value="GPCR_Rhodpsn_7TM"/>
</dbReference>
<evidence type="ECO:0000313" key="8">
    <source>
        <dbReference type="Proteomes" id="UP000835052"/>
    </source>
</evidence>
<name>A0A8S1HB22_9PELO</name>
<feature type="transmembrane region" description="Helical" evidence="5">
    <location>
        <begin position="129"/>
        <end position="149"/>
    </location>
</feature>
<comment type="subcellular location">
    <subcellularLocation>
        <location evidence="1">Membrane</location>
    </subcellularLocation>
</comment>
<keyword evidence="4 5" id="KW-0472">Membrane</keyword>
<dbReference type="GO" id="GO:0016020">
    <property type="term" value="C:membrane"/>
    <property type="evidence" value="ECO:0007669"/>
    <property type="project" value="UniProtKB-SubCell"/>
</dbReference>
<protein>
    <recommendedName>
        <fullName evidence="6">G-protein coupled receptors family 1 profile domain-containing protein</fullName>
    </recommendedName>
</protein>
<dbReference type="PROSITE" id="PS50262">
    <property type="entry name" value="G_PROTEIN_RECEP_F1_2"/>
    <property type="match status" value="1"/>
</dbReference>
<evidence type="ECO:0000256" key="4">
    <source>
        <dbReference type="ARBA" id="ARBA00023136"/>
    </source>
</evidence>
<evidence type="ECO:0000313" key="7">
    <source>
        <dbReference type="EMBL" id="CAD6191678.1"/>
    </source>
</evidence>
<accession>A0A8S1HB22</accession>
<evidence type="ECO:0000259" key="6">
    <source>
        <dbReference type="PROSITE" id="PS50262"/>
    </source>
</evidence>
<keyword evidence="3 5" id="KW-1133">Transmembrane helix</keyword>
<dbReference type="EMBL" id="CAJGYM010000022">
    <property type="protein sequence ID" value="CAD6191678.1"/>
    <property type="molecule type" value="Genomic_DNA"/>
</dbReference>
<dbReference type="CDD" id="cd00637">
    <property type="entry name" value="7tm_classA_rhodopsin-like"/>
    <property type="match status" value="1"/>
</dbReference>
<keyword evidence="2 5" id="KW-0812">Transmembrane</keyword>
<feature type="transmembrane region" description="Helical" evidence="5">
    <location>
        <begin position="93"/>
        <end position="117"/>
    </location>
</feature>
<organism evidence="7 8">
    <name type="scientific">Caenorhabditis auriculariae</name>
    <dbReference type="NCBI Taxonomy" id="2777116"/>
    <lineage>
        <taxon>Eukaryota</taxon>
        <taxon>Metazoa</taxon>
        <taxon>Ecdysozoa</taxon>
        <taxon>Nematoda</taxon>
        <taxon>Chromadorea</taxon>
        <taxon>Rhabditida</taxon>
        <taxon>Rhabditina</taxon>
        <taxon>Rhabditomorpha</taxon>
        <taxon>Rhabditoidea</taxon>
        <taxon>Rhabditidae</taxon>
        <taxon>Peloderinae</taxon>
        <taxon>Caenorhabditis</taxon>
    </lineage>
</organism>
<dbReference type="GO" id="GO:0004930">
    <property type="term" value="F:G protein-coupled receptor activity"/>
    <property type="evidence" value="ECO:0007669"/>
    <property type="project" value="InterPro"/>
</dbReference>
<dbReference type="Pfam" id="PF00001">
    <property type="entry name" value="7tm_1"/>
    <property type="match status" value="1"/>
</dbReference>
<keyword evidence="8" id="KW-1185">Reference proteome</keyword>
<dbReference type="OrthoDB" id="6022667at2759"/>
<gene>
    <name evidence="7" type="ORF">CAUJ_LOCUS7597</name>
</gene>